<dbReference type="GO" id="GO:0017101">
    <property type="term" value="C:aminoacyl-tRNA synthetase multienzyme complex"/>
    <property type="evidence" value="ECO:0000318"/>
    <property type="project" value="GO_Central"/>
</dbReference>
<dbReference type="SUPFAM" id="SSF52374">
    <property type="entry name" value="Nucleotidylyl transferase"/>
    <property type="match status" value="1"/>
</dbReference>
<dbReference type="InterPro" id="IPR041872">
    <property type="entry name" value="Anticodon_Met"/>
</dbReference>
<dbReference type="PROSITE" id="PS00178">
    <property type="entry name" value="AA_TRNA_LIGASE_I"/>
    <property type="match status" value="1"/>
</dbReference>
<keyword evidence="7 15" id="KW-0436">Ligase</keyword>
<dbReference type="PROSITE" id="PS51185">
    <property type="entry name" value="WHEP_TRS_2"/>
    <property type="match status" value="1"/>
</dbReference>
<organism evidence="18 19">
    <name type="scientific">Ciona intestinalis</name>
    <name type="common">Transparent sea squirt</name>
    <name type="synonym">Ascidia intestinalis</name>
    <dbReference type="NCBI Taxonomy" id="7719"/>
    <lineage>
        <taxon>Eukaryota</taxon>
        <taxon>Metazoa</taxon>
        <taxon>Chordata</taxon>
        <taxon>Tunicata</taxon>
        <taxon>Ascidiacea</taxon>
        <taxon>Phlebobranchia</taxon>
        <taxon>Cionidae</taxon>
        <taxon>Ciona</taxon>
    </lineage>
</organism>
<dbReference type="Pfam" id="PF09334">
    <property type="entry name" value="tRNA-synt_1g"/>
    <property type="match status" value="1"/>
</dbReference>
<dbReference type="STRING" id="7719.ENSCINP00000032059"/>
<dbReference type="Ensembl" id="ENSCINT00000030656.1">
    <property type="protein sequence ID" value="ENSCINP00000032059.1"/>
    <property type="gene ID" value="ENSCING00000018550.1"/>
</dbReference>
<dbReference type="InterPro" id="IPR009068">
    <property type="entry name" value="uS15_NS1_RNA-bd_sf"/>
</dbReference>
<feature type="coiled-coil region" evidence="16">
    <location>
        <begin position="614"/>
        <end position="651"/>
    </location>
</feature>
<dbReference type="InterPro" id="IPR033911">
    <property type="entry name" value="MetRS_core"/>
</dbReference>
<evidence type="ECO:0000256" key="6">
    <source>
        <dbReference type="ARBA" id="ARBA00022555"/>
    </source>
</evidence>
<evidence type="ECO:0000256" key="12">
    <source>
        <dbReference type="ARBA" id="ARBA00023146"/>
    </source>
</evidence>
<evidence type="ECO:0000256" key="5">
    <source>
        <dbReference type="ARBA" id="ARBA00022490"/>
    </source>
</evidence>
<proteinExistence type="inferred from homology"/>
<keyword evidence="11 15" id="KW-0648">Protein biosynthesis</keyword>
<dbReference type="NCBIfam" id="NF001100">
    <property type="entry name" value="PRK00133.1"/>
    <property type="match status" value="1"/>
</dbReference>
<dbReference type="Gene3D" id="1.10.287.10">
    <property type="entry name" value="S15/NS1, RNA-binding"/>
    <property type="match status" value="1"/>
</dbReference>
<dbReference type="HOGENOM" id="CLU_009710_3_2_1"/>
<dbReference type="GeneTree" id="ENSGT00550000075017"/>
<reference evidence="18" key="3">
    <citation type="submission" date="2025-08" db="UniProtKB">
        <authorList>
            <consortium name="Ensembl"/>
        </authorList>
    </citation>
    <scope>IDENTIFICATION</scope>
</reference>
<comment type="subcellular location">
    <subcellularLocation>
        <location evidence="1">Cytoplasm</location>
    </subcellularLocation>
</comment>
<dbReference type="PANTHER" id="PTHR45765:SF1">
    <property type="entry name" value="METHIONINE--TRNA LIGASE, CYTOPLASMIC"/>
    <property type="match status" value="1"/>
</dbReference>
<dbReference type="Pfam" id="PF19303">
    <property type="entry name" value="Anticodon_3"/>
    <property type="match status" value="1"/>
</dbReference>
<dbReference type="CDD" id="cd00814">
    <property type="entry name" value="MetRS_core"/>
    <property type="match status" value="1"/>
</dbReference>
<dbReference type="SUPFAM" id="SSF57770">
    <property type="entry name" value="Methionyl-tRNA synthetase (MetRS), Zn-domain"/>
    <property type="match status" value="1"/>
</dbReference>
<evidence type="ECO:0000256" key="4">
    <source>
        <dbReference type="ARBA" id="ARBA00018335"/>
    </source>
</evidence>
<evidence type="ECO:0000313" key="18">
    <source>
        <dbReference type="Ensembl" id="ENSCINP00000032059.1"/>
    </source>
</evidence>
<evidence type="ECO:0000256" key="16">
    <source>
        <dbReference type="SAM" id="Coils"/>
    </source>
</evidence>
<reference evidence="18" key="2">
    <citation type="journal article" date="2008" name="Genome Biol.">
        <title>Improved genome assembly and evidence-based global gene model set for the chordate Ciona intestinalis: new insight into intron and operon populations.</title>
        <authorList>
            <person name="Satou Y."/>
            <person name="Mineta K."/>
            <person name="Ogasawara M."/>
            <person name="Sasakura Y."/>
            <person name="Shoguchi E."/>
            <person name="Ueno K."/>
            <person name="Yamada L."/>
            <person name="Matsumoto J."/>
            <person name="Wasserscheid J."/>
            <person name="Dewar K."/>
            <person name="Wiley G.B."/>
            <person name="Macmil S.L."/>
            <person name="Roe B.A."/>
            <person name="Zeller R.W."/>
            <person name="Hastings K.E."/>
            <person name="Lemaire P."/>
            <person name="Lindquist E."/>
            <person name="Endo T."/>
            <person name="Hotta K."/>
            <person name="Inaba K."/>
        </authorList>
    </citation>
    <scope>NUCLEOTIDE SEQUENCE [LARGE SCALE GENOMIC DNA]</scope>
    <source>
        <strain evidence="18">wild type</strain>
    </source>
</reference>
<keyword evidence="10" id="KW-0694">RNA-binding</keyword>
<name>H2XQX5_CIOIN</name>
<evidence type="ECO:0000256" key="1">
    <source>
        <dbReference type="ARBA" id="ARBA00004496"/>
    </source>
</evidence>
<keyword evidence="8 15" id="KW-0547">Nucleotide-binding</keyword>
<keyword evidence="12 15" id="KW-0030">Aminoacyl-tRNA synthetase</keyword>
<dbReference type="Proteomes" id="UP000008144">
    <property type="component" value="Chromosome 11"/>
</dbReference>
<evidence type="ECO:0000256" key="7">
    <source>
        <dbReference type="ARBA" id="ARBA00022598"/>
    </source>
</evidence>
<evidence type="ECO:0000256" key="10">
    <source>
        <dbReference type="ARBA" id="ARBA00022884"/>
    </source>
</evidence>
<dbReference type="CDD" id="cd07957">
    <property type="entry name" value="Anticodon_Ia_Met"/>
    <property type="match status" value="1"/>
</dbReference>
<dbReference type="PRINTS" id="PR01041">
    <property type="entry name" value="TRNASYNTHMET"/>
</dbReference>
<evidence type="ECO:0000256" key="2">
    <source>
        <dbReference type="ARBA" id="ARBA00005594"/>
    </source>
</evidence>
<dbReference type="SMART" id="SM00991">
    <property type="entry name" value="WHEP-TRS"/>
    <property type="match status" value="1"/>
</dbReference>
<dbReference type="SUPFAM" id="SSF47060">
    <property type="entry name" value="S15/NS1 RNA-binding domain"/>
    <property type="match status" value="1"/>
</dbReference>
<evidence type="ECO:0000259" key="17">
    <source>
        <dbReference type="PROSITE" id="PS51185"/>
    </source>
</evidence>
<dbReference type="GO" id="GO:0005829">
    <property type="term" value="C:cytosol"/>
    <property type="evidence" value="ECO:0000318"/>
    <property type="project" value="GO_Central"/>
</dbReference>
<dbReference type="FunFam" id="2.20.28.20:FF:000001">
    <property type="entry name" value="Methionine--tRNA ligase"/>
    <property type="match status" value="1"/>
</dbReference>
<keyword evidence="16" id="KW-0175">Coiled coil</keyword>
<dbReference type="NCBIfam" id="TIGR00398">
    <property type="entry name" value="metG"/>
    <property type="match status" value="1"/>
</dbReference>
<keyword evidence="19" id="KW-1185">Reference proteome</keyword>
<dbReference type="InterPro" id="IPR029038">
    <property type="entry name" value="MetRS_Zn"/>
</dbReference>
<dbReference type="GO" id="GO:0005524">
    <property type="term" value="F:ATP binding"/>
    <property type="evidence" value="ECO:0007669"/>
    <property type="project" value="UniProtKB-KW"/>
</dbReference>
<sequence length="664" mass="75996">VSEDEIEAARKSWDSCNVQTAKPRVHPVLPKEGEKNILITSALPYVNNVPHLGNIIGCVLSADVFSRYCRLRGWNVLYICGTDEYGTATETKAAQEGVTPKEICDKYHKIHSEVYEWFSIGFDYFGRTTTECQTKIAQDIFWHLHRNNHLIKQTVEQLYCGRCERFLADRFVEGTCPLCAFEDARGDQCDKCGKLINAVELKSPKCKMCSDTPAIRTSEHLFVDLSKLEPKLRRCLQESFKGEGWSNNAKTITETWLRDGLKPRCITRDLKWGTPVPLEGFTDKVFYVWFDAPIGYLSITANYTDKWELWWKNPKNVQLYNFMAKDNVPFHSVVFPSCLLGTDDEYTIVNHLNATEYLNYEEGKFSKSRGVGVFGDHASKTNIDSDIWRFYLLSMRPEGQDTHFSWSDFLLKNNSELLNNLGNFINRSLKFVSNAYGGVVPDPVLNNTDLELLALVNRELKDYVTDMDKLKIRDNLRRILSISRLGNQYLQENQPWKLIKGSNDDKSRASTVTSIAANLSCLLCILIHPYMPQTSSIIQDQLNLRGGYLIPDAITRMLPSGHKINKPSPLFRKLEEAEIEEYKAKYRGREDGKKEVAKVEVGDCKGLEEEVLKQGNLVRELKTAKAEKLEIEREVSKLLELKKKLSLLKGEEPVQKKKGKKKKK</sequence>
<dbReference type="OMA" id="YMRMAGH"/>
<evidence type="ECO:0000256" key="11">
    <source>
        <dbReference type="ARBA" id="ARBA00022917"/>
    </source>
</evidence>
<dbReference type="EMBL" id="EAAA01000834">
    <property type="status" value="NOT_ANNOTATED_CDS"/>
    <property type="molecule type" value="Genomic_DNA"/>
</dbReference>
<dbReference type="Gene3D" id="2.20.28.20">
    <property type="entry name" value="Methionyl-tRNA synthetase, Zn-domain"/>
    <property type="match status" value="1"/>
</dbReference>
<evidence type="ECO:0000256" key="15">
    <source>
        <dbReference type="RuleBase" id="RU363039"/>
    </source>
</evidence>
<dbReference type="InterPro" id="IPR001412">
    <property type="entry name" value="aa-tRNA-synth_I_CS"/>
</dbReference>
<dbReference type="AlphaFoldDB" id="H2XQX5"/>
<evidence type="ECO:0000256" key="3">
    <source>
        <dbReference type="ARBA" id="ARBA00012838"/>
    </source>
</evidence>
<dbReference type="Gene3D" id="1.10.730.10">
    <property type="entry name" value="Isoleucyl-tRNA Synthetase, Domain 1"/>
    <property type="match status" value="1"/>
</dbReference>
<dbReference type="Pfam" id="PF00458">
    <property type="entry name" value="WHEP-TRS"/>
    <property type="match status" value="1"/>
</dbReference>
<keyword evidence="5" id="KW-0963">Cytoplasm</keyword>
<evidence type="ECO:0000313" key="19">
    <source>
        <dbReference type="Proteomes" id="UP000008144"/>
    </source>
</evidence>
<dbReference type="EC" id="6.1.1.10" evidence="3"/>
<dbReference type="InterPro" id="IPR023458">
    <property type="entry name" value="Met-tRNA_ligase_1"/>
</dbReference>
<dbReference type="InterPro" id="IPR015413">
    <property type="entry name" value="Methionyl/Leucyl_tRNA_Synth"/>
</dbReference>
<dbReference type="Gene3D" id="3.40.50.620">
    <property type="entry name" value="HUPs"/>
    <property type="match status" value="1"/>
</dbReference>
<feature type="domain" description="WHEP-TRS" evidence="17">
    <location>
        <begin position="603"/>
        <end position="659"/>
    </location>
</feature>
<evidence type="ECO:0000256" key="14">
    <source>
        <dbReference type="ARBA" id="ARBA00047364"/>
    </source>
</evidence>
<dbReference type="GO" id="GO:0004825">
    <property type="term" value="F:methionine-tRNA ligase activity"/>
    <property type="evidence" value="ECO:0000318"/>
    <property type="project" value="GO_Central"/>
</dbReference>
<evidence type="ECO:0000256" key="9">
    <source>
        <dbReference type="ARBA" id="ARBA00022840"/>
    </source>
</evidence>
<keyword evidence="6" id="KW-0820">tRNA-binding</keyword>
<reference evidence="19" key="1">
    <citation type="journal article" date="2002" name="Science">
        <title>The draft genome of Ciona intestinalis: insights into chordate and vertebrate origins.</title>
        <authorList>
            <person name="Dehal P."/>
            <person name="Satou Y."/>
            <person name="Campbell R.K."/>
            <person name="Chapman J."/>
            <person name="Degnan B."/>
            <person name="De Tomaso A."/>
            <person name="Davidson B."/>
            <person name="Di Gregorio A."/>
            <person name="Gelpke M."/>
            <person name="Goodstein D.M."/>
            <person name="Harafuji N."/>
            <person name="Hastings K.E."/>
            <person name="Ho I."/>
            <person name="Hotta K."/>
            <person name="Huang W."/>
            <person name="Kawashima T."/>
            <person name="Lemaire P."/>
            <person name="Martinez D."/>
            <person name="Meinertzhagen I.A."/>
            <person name="Necula S."/>
            <person name="Nonaka M."/>
            <person name="Putnam N."/>
            <person name="Rash S."/>
            <person name="Saiga H."/>
            <person name="Satake M."/>
            <person name="Terry A."/>
            <person name="Yamada L."/>
            <person name="Wang H.G."/>
            <person name="Awazu S."/>
            <person name="Azumi K."/>
            <person name="Boore J."/>
            <person name="Branno M."/>
            <person name="Chin-Bow S."/>
            <person name="DeSantis R."/>
            <person name="Doyle S."/>
            <person name="Francino P."/>
            <person name="Keys D.N."/>
            <person name="Haga S."/>
            <person name="Hayashi H."/>
            <person name="Hino K."/>
            <person name="Imai K.S."/>
            <person name="Inaba K."/>
            <person name="Kano S."/>
            <person name="Kobayashi K."/>
            <person name="Kobayashi M."/>
            <person name="Lee B.I."/>
            <person name="Makabe K.W."/>
            <person name="Manohar C."/>
            <person name="Matassi G."/>
            <person name="Medina M."/>
            <person name="Mochizuki Y."/>
            <person name="Mount S."/>
            <person name="Morishita T."/>
            <person name="Miura S."/>
            <person name="Nakayama A."/>
            <person name="Nishizaka S."/>
            <person name="Nomoto H."/>
            <person name="Ohta F."/>
            <person name="Oishi K."/>
            <person name="Rigoutsos I."/>
            <person name="Sano M."/>
            <person name="Sasaki A."/>
            <person name="Sasakura Y."/>
            <person name="Shoguchi E."/>
            <person name="Shin-i T."/>
            <person name="Spagnuolo A."/>
            <person name="Stainier D."/>
            <person name="Suzuki M.M."/>
            <person name="Tassy O."/>
            <person name="Takatori N."/>
            <person name="Tokuoka M."/>
            <person name="Yagi K."/>
            <person name="Yoshizaki F."/>
            <person name="Wada S."/>
            <person name="Zhang C."/>
            <person name="Hyatt P.D."/>
            <person name="Larimer F."/>
            <person name="Detter C."/>
            <person name="Doggett N."/>
            <person name="Glavina T."/>
            <person name="Hawkins T."/>
            <person name="Richardson P."/>
            <person name="Lucas S."/>
            <person name="Kohara Y."/>
            <person name="Levine M."/>
            <person name="Satoh N."/>
            <person name="Rokhsar D.S."/>
        </authorList>
    </citation>
    <scope>NUCLEOTIDE SEQUENCE [LARGE SCALE GENOMIC DNA]</scope>
</reference>
<dbReference type="InParanoid" id="H2XQX5"/>
<reference evidence="18" key="4">
    <citation type="submission" date="2025-09" db="UniProtKB">
        <authorList>
            <consortium name="Ensembl"/>
        </authorList>
    </citation>
    <scope>IDENTIFICATION</scope>
</reference>
<accession>H2XQX5</accession>
<dbReference type="PROSITE" id="PS00762">
    <property type="entry name" value="WHEP_TRS_1"/>
    <property type="match status" value="1"/>
</dbReference>
<dbReference type="PANTHER" id="PTHR45765">
    <property type="entry name" value="METHIONINE--TRNA LIGASE"/>
    <property type="match status" value="1"/>
</dbReference>
<protein>
    <recommendedName>
        <fullName evidence="4">Methionine--tRNA ligase, cytoplasmic</fullName>
        <ecNumber evidence="3">6.1.1.10</ecNumber>
    </recommendedName>
    <alternativeName>
        <fullName evidence="13">Methionyl-tRNA synthetase</fullName>
    </alternativeName>
</protein>
<evidence type="ECO:0000256" key="8">
    <source>
        <dbReference type="ARBA" id="ARBA00022741"/>
    </source>
</evidence>
<dbReference type="HAMAP" id="MF_00098">
    <property type="entry name" value="Met_tRNA_synth_type1"/>
    <property type="match status" value="1"/>
</dbReference>
<dbReference type="InterPro" id="IPR014758">
    <property type="entry name" value="Met-tRNA_synth"/>
</dbReference>
<keyword evidence="9 15" id="KW-0067">ATP-binding</keyword>
<dbReference type="GO" id="GO:0006431">
    <property type="term" value="P:methionyl-tRNA aminoacylation"/>
    <property type="evidence" value="ECO:0000318"/>
    <property type="project" value="GO_Central"/>
</dbReference>
<dbReference type="InterPro" id="IPR014729">
    <property type="entry name" value="Rossmann-like_a/b/a_fold"/>
</dbReference>
<dbReference type="InterPro" id="IPR009080">
    <property type="entry name" value="tRNAsynth_Ia_anticodon-bd"/>
</dbReference>
<comment type="similarity">
    <text evidence="2 15">Belongs to the class-I aminoacyl-tRNA synthetase family.</text>
</comment>
<dbReference type="FunFam" id="1.10.730.10:FF:000031">
    <property type="entry name" value="Putative Methionyl-tRNA synthetase"/>
    <property type="match status" value="1"/>
</dbReference>
<dbReference type="GO" id="GO:0000049">
    <property type="term" value="F:tRNA binding"/>
    <property type="evidence" value="ECO:0007669"/>
    <property type="project" value="UniProtKB-KW"/>
</dbReference>
<evidence type="ECO:0000256" key="13">
    <source>
        <dbReference type="ARBA" id="ARBA00030904"/>
    </source>
</evidence>
<dbReference type="SUPFAM" id="SSF47323">
    <property type="entry name" value="Anticodon-binding domain of a subclass of class I aminoacyl-tRNA synthetases"/>
    <property type="match status" value="1"/>
</dbReference>
<comment type="catalytic activity">
    <reaction evidence="14">
        <text>tRNA(Met) + L-methionine + ATP = L-methionyl-tRNA(Met) + AMP + diphosphate</text>
        <dbReference type="Rhea" id="RHEA:13481"/>
        <dbReference type="Rhea" id="RHEA-COMP:9667"/>
        <dbReference type="Rhea" id="RHEA-COMP:9698"/>
        <dbReference type="ChEBI" id="CHEBI:30616"/>
        <dbReference type="ChEBI" id="CHEBI:33019"/>
        <dbReference type="ChEBI" id="CHEBI:57844"/>
        <dbReference type="ChEBI" id="CHEBI:78442"/>
        <dbReference type="ChEBI" id="CHEBI:78530"/>
        <dbReference type="ChEBI" id="CHEBI:456215"/>
        <dbReference type="EC" id="6.1.1.10"/>
    </reaction>
</comment>
<dbReference type="InterPro" id="IPR000738">
    <property type="entry name" value="WHEP-TRS_dom"/>
</dbReference>
<dbReference type="FunCoup" id="H2XQX5">
    <property type="interactions" value="913"/>
</dbReference>